<reference evidence="1 2" key="1">
    <citation type="submission" date="2013-02" db="EMBL/GenBank/DDBJ databases">
        <authorList>
            <person name="Harkins D.M."/>
            <person name="Durkin A.S."/>
            <person name="Brinkac L.M."/>
            <person name="Haft D.H."/>
            <person name="Selengut J.D."/>
            <person name="Sanka R."/>
            <person name="DePew J."/>
            <person name="Purushe J."/>
            <person name="Tulsiani S.M."/>
            <person name="Graham G.C."/>
            <person name="Burns M.-A."/>
            <person name="Dohnt M.F."/>
            <person name="Smythe L.D."/>
            <person name="McKay D.B."/>
            <person name="Craig S.B."/>
            <person name="Vinetz J.M."/>
            <person name="Sutton G.G."/>
            <person name="Nierman W.C."/>
            <person name="Fouts D.E."/>
        </authorList>
    </citation>
    <scope>NUCLEOTIDE SEQUENCE [LARGE SCALE GENOMIC DNA]</scope>
    <source>
        <strain evidence="1 2">LT2186</strain>
    </source>
</reference>
<evidence type="ECO:0000313" key="2">
    <source>
        <dbReference type="Proteomes" id="UP000011776"/>
    </source>
</evidence>
<organism evidence="1 2">
    <name type="scientific">Leptospira interrogans serovar Grippotyphosa str. LT2186</name>
    <dbReference type="NCBI Taxonomy" id="1001599"/>
    <lineage>
        <taxon>Bacteria</taxon>
        <taxon>Pseudomonadati</taxon>
        <taxon>Spirochaetota</taxon>
        <taxon>Spirochaetia</taxon>
        <taxon>Leptospirales</taxon>
        <taxon>Leptospiraceae</taxon>
        <taxon>Leptospira</taxon>
    </lineage>
</organism>
<gene>
    <name evidence="1" type="ORF">LEP1GSC151_5307</name>
</gene>
<name>M3FQN2_LEPIR</name>
<comment type="caution">
    <text evidence="1">The sequence shown here is derived from an EMBL/GenBank/DDBJ whole genome shotgun (WGS) entry which is preliminary data.</text>
</comment>
<evidence type="ECO:0000313" key="1">
    <source>
        <dbReference type="EMBL" id="EMG09759.1"/>
    </source>
</evidence>
<accession>M3FQN2</accession>
<dbReference type="BioCyc" id="LINT1001599:G11K9-2191-MONOMER"/>
<sequence>MLLKKAYVLENINCMFKMCSVSAKLFVNMKSFQKCSALSSNMKTNP</sequence>
<dbReference type="Proteomes" id="UP000011776">
    <property type="component" value="Unassembled WGS sequence"/>
</dbReference>
<dbReference type="EMBL" id="AFME02000304">
    <property type="protein sequence ID" value="EMG09759.1"/>
    <property type="molecule type" value="Genomic_DNA"/>
</dbReference>
<dbReference type="AlphaFoldDB" id="M3FQN2"/>
<proteinExistence type="predicted"/>
<protein>
    <submittedName>
        <fullName evidence="1">Uncharacterized protein</fullName>
    </submittedName>
</protein>